<dbReference type="AlphaFoldDB" id="A0A0A9H0J7"/>
<reference evidence="1" key="2">
    <citation type="journal article" date="2015" name="Data Brief">
        <title>Shoot transcriptome of the giant reed, Arundo donax.</title>
        <authorList>
            <person name="Barrero R.A."/>
            <person name="Guerrero F.D."/>
            <person name="Moolhuijzen P."/>
            <person name="Goolsby J.A."/>
            <person name="Tidwell J."/>
            <person name="Bellgard S.E."/>
            <person name="Bellgard M.I."/>
        </authorList>
    </citation>
    <scope>NUCLEOTIDE SEQUENCE</scope>
    <source>
        <tissue evidence="1">Shoot tissue taken approximately 20 cm above the soil surface</tissue>
    </source>
</reference>
<name>A0A0A9H0J7_ARUDO</name>
<dbReference type="EMBL" id="GBRH01167151">
    <property type="protein sequence ID" value="JAE30745.1"/>
    <property type="molecule type" value="Transcribed_RNA"/>
</dbReference>
<organism evidence="1">
    <name type="scientific">Arundo donax</name>
    <name type="common">Giant reed</name>
    <name type="synonym">Donax arundinaceus</name>
    <dbReference type="NCBI Taxonomy" id="35708"/>
    <lineage>
        <taxon>Eukaryota</taxon>
        <taxon>Viridiplantae</taxon>
        <taxon>Streptophyta</taxon>
        <taxon>Embryophyta</taxon>
        <taxon>Tracheophyta</taxon>
        <taxon>Spermatophyta</taxon>
        <taxon>Magnoliopsida</taxon>
        <taxon>Liliopsida</taxon>
        <taxon>Poales</taxon>
        <taxon>Poaceae</taxon>
        <taxon>PACMAD clade</taxon>
        <taxon>Arundinoideae</taxon>
        <taxon>Arundineae</taxon>
        <taxon>Arundo</taxon>
    </lineage>
</organism>
<proteinExistence type="predicted"/>
<protein>
    <submittedName>
        <fullName evidence="1">Uncharacterized protein</fullName>
    </submittedName>
</protein>
<reference evidence="1" key="1">
    <citation type="submission" date="2014-09" db="EMBL/GenBank/DDBJ databases">
        <authorList>
            <person name="Magalhaes I.L.F."/>
            <person name="Oliveira U."/>
            <person name="Santos F.R."/>
            <person name="Vidigal T.H.D.A."/>
            <person name="Brescovit A.D."/>
            <person name="Santos A.J."/>
        </authorList>
    </citation>
    <scope>NUCLEOTIDE SEQUENCE</scope>
    <source>
        <tissue evidence="1">Shoot tissue taken approximately 20 cm above the soil surface</tissue>
    </source>
</reference>
<evidence type="ECO:0000313" key="1">
    <source>
        <dbReference type="EMBL" id="JAE30745.1"/>
    </source>
</evidence>
<accession>A0A0A9H0J7</accession>
<sequence>MHGDASLITVFIFCLVEDKG</sequence>